<dbReference type="InterPro" id="IPR014955">
    <property type="entry name" value="DUF1826"/>
</dbReference>
<sequence length="217" mass="23716">MLARAMPGTPRQVEGNSVESLLEILRDDVNLAVWQRQLDLAAKQFGQTLLASGRVLAETCTWTAKDAETSDIAALPEFAQGVADIPGYAEFVADVGYLVSLFACLLDARAVGVRLRTLDKAMCPRWHVDKVPVRLITSYIGPGSEWLSEQNSPRQQLGGPAVDFCNDDAAARALACGEVALVKGERWHGNEGRGLVHRSPRLPVGQRRLLLTLDWLD</sequence>
<dbReference type="RefSeq" id="WP_149332100.1">
    <property type="nucleotide sequence ID" value="NZ_QOVF01000002.1"/>
</dbReference>
<dbReference type="Pfam" id="PF08856">
    <property type="entry name" value="DUF1826"/>
    <property type="match status" value="1"/>
</dbReference>
<comment type="caution">
    <text evidence="1">The sequence shown here is derived from an EMBL/GenBank/DDBJ whole genome shotgun (WGS) entry which is preliminary data.</text>
</comment>
<dbReference type="OrthoDB" id="5342505at2"/>
<organism evidence="1 2">
    <name type="scientific">Halopseudomonas laoshanensis</name>
    <dbReference type="NCBI Taxonomy" id="2268758"/>
    <lineage>
        <taxon>Bacteria</taxon>
        <taxon>Pseudomonadati</taxon>
        <taxon>Pseudomonadota</taxon>
        <taxon>Gammaproteobacteria</taxon>
        <taxon>Pseudomonadales</taxon>
        <taxon>Pseudomonadaceae</taxon>
        <taxon>Halopseudomonas</taxon>
    </lineage>
</organism>
<reference evidence="1 2" key="1">
    <citation type="submission" date="2018-07" db="EMBL/GenBank/DDBJ databases">
        <title>Pseudomonas laoshanensis sp. nov., isolated from soil.</title>
        <authorList>
            <person name="Sun J."/>
            <person name="Yu L."/>
            <person name="Wang M."/>
            <person name="Zhang C."/>
        </authorList>
    </citation>
    <scope>NUCLEOTIDE SEQUENCE [LARGE SCALE GENOMIC DNA]</scope>
    <source>
        <strain evidence="1 2">Y22</strain>
    </source>
</reference>
<evidence type="ECO:0000313" key="1">
    <source>
        <dbReference type="EMBL" id="KAA0694702.1"/>
    </source>
</evidence>
<evidence type="ECO:0000313" key="2">
    <source>
        <dbReference type="Proteomes" id="UP000463138"/>
    </source>
</evidence>
<name>A0A7V7GTI4_9GAMM</name>
<gene>
    <name evidence="1" type="ORF">DT594_07370</name>
</gene>
<accession>A0A7V7GTI4</accession>
<dbReference type="AlphaFoldDB" id="A0A7V7GTI4"/>
<proteinExistence type="predicted"/>
<protein>
    <submittedName>
        <fullName evidence="1">DUF1826 domain-containing protein</fullName>
    </submittedName>
</protein>
<keyword evidence="2" id="KW-1185">Reference proteome</keyword>
<dbReference type="EMBL" id="QOVF01000002">
    <property type="protein sequence ID" value="KAA0694702.1"/>
    <property type="molecule type" value="Genomic_DNA"/>
</dbReference>
<dbReference type="Proteomes" id="UP000463138">
    <property type="component" value="Unassembled WGS sequence"/>
</dbReference>